<dbReference type="NCBIfam" id="TIGR03953">
    <property type="entry name" value="rplD_bact"/>
    <property type="match status" value="1"/>
</dbReference>
<dbReference type="GO" id="GO:1990904">
    <property type="term" value="C:ribonucleoprotein complex"/>
    <property type="evidence" value="ECO:0007669"/>
    <property type="project" value="UniProtKB-KW"/>
</dbReference>
<comment type="caution">
    <text evidence="8">The sequence shown here is derived from an EMBL/GenBank/DDBJ whole genome shotgun (WGS) entry which is preliminary data.</text>
</comment>
<dbReference type="PANTHER" id="PTHR10746">
    <property type="entry name" value="50S RIBOSOMAL PROTEIN L4"/>
    <property type="match status" value="1"/>
</dbReference>
<accession>A0A0J1FVN4</accession>
<dbReference type="GO" id="GO:0003735">
    <property type="term" value="F:structural constituent of ribosome"/>
    <property type="evidence" value="ECO:0007669"/>
    <property type="project" value="InterPro"/>
</dbReference>
<dbReference type="HAMAP" id="MF_01328_B">
    <property type="entry name" value="Ribosomal_uL4_B"/>
    <property type="match status" value="1"/>
</dbReference>
<dbReference type="RefSeq" id="WP_047808628.1">
    <property type="nucleotide sequence ID" value="NZ_LDZY01000002.1"/>
</dbReference>
<evidence type="ECO:0000313" key="8">
    <source>
        <dbReference type="EMBL" id="KLU67495.1"/>
    </source>
</evidence>
<dbReference type="PANTHER" id="PTHR10746:SF6">
    <property type="entry name" value="LARGE RIBOSOMAL SUBUNIT PROTEIN UL4M"/>
    <property type="match status" value="1"/>
</dbReference>
<dbReference type="Proteomes" id="UP000036356">
    <property type="component" value="Unassembled WGS sequence"/>
</dbReference>
<keyword evidence="4 6" id="KW-0687">Ribonucleoprotein</keyword>
<sequence length="207" mass="22493">MPKVQVVNMQGAPVGEIELSDNVFGIVPNVPVLHSAVVSQLASLRQGTQSALLRGEVRGGGRKPWRQKGTGRARSGSSRSPVWRGGGVIFAPKPRKYGFKLPKKVRRLALHSALSSKVIEQQLIILDDLNLSEVKTREIVKLLKALQVNKKAMIVTDEVDEAVSRSARNIEGVISMDVAGMNVLDLLNHDVLVMTKAAVSKTEEVFA</sequence>
<keyword evidence="6" id="KW-0699">rRNA-binding</keyword>
<evidence type="ECO:0000256" key="7">
    <source>
        <dbReference type="SAM" id="MobiDB-lite"/>
    </source>
</evidence>
<evidence type="ECO:0000313" key="9">
    <source>
        <dbReference type="Proteomes" id="UP000036356"/>
    </source>
</evidence>
<protein>
    <recommendedName>
        <fullName evidence="5 6">Large ribosomal subunit protein uL4</fullName>
    </recommendedName>
</protein>
<dbReference type="InterPro" id="IPR013005">
    <property type="entry name" value="Ribosomal_uL4-like"/>
</dbReference>
<dbReference type="EMBL" id="LDZY01000002">
    <property type="protein sequence ID" value="KLU67495.1"/>
    <property type="molecule type" value="Genomic_DNA"/>
</dbReference>
<evidence type="ECO:0000256" key="3">
    <source>
        <dbReference type="ARBA" id="ARBA00022980"/>
    </source>
</evidence>
<proteinExistence type="inferred from homology"/>
<comment type="function">
    <text evidence="6">Forms part of the polypeptide exit tunnel.</text>
</comment>
<evidence type="ECO:0000256" key="6">
    <source>
        <dbReference type="HAMAP-Rule" id="MF_01328"/>
    </source>
</evidence>
<keyword evidence="3 6" id="KW-0689">Ribosomal protein</keyword>
<name>A0A0J1FVN4_9FIRM</name>
<dbReference type="Gene3D" id="3.40.1370.10">
    <property type="match status" value="1"/>
</dbReference>
<reference evidence="8 9" key="1">
    <citation type="submission" date="2015-06" db="EMBL/GenBank/DDBJ databases">
        <title>Draft genome of the moderately acidophilic sulfate reducer Candidatus Desulfosporosinus acididurans strain M1.</title>
        <authorList>
            <person name="Poehlein A."/>
            <person name="Petzsch P."/>
            <person name="Johnson B.D."/>
            <person name="Schloemann M."/>
            <person name="Daniel R."/>
            <person name="Muehling M."/>
        </authorList>
    </citation>
    <scope>NUCLEOTIDE SEQUENCE [LARGE SCALE GENOMIC DNA]</scope>
    <source>
        <strain evidence="8 9">M1</strain>
    </source>
</reference>
<evidence type="ECO:0000256" key="5">
    <source>
        <dbReference type="ARBA" id="ARBA00035244"/>
    </source>
</evidence>
<dbReference type="GO" id="GO:0005840">
    <property type="term" value="C:ribosome"/>
    <property type="evidence" value="ECO:0007669"/>
    <property type="project" value="UniProtKB-KW"/>
</dbReference>
<evidence type="ECO:0000256" key="4">
    <source>
        <dbReference type="ARBA" id="ARBA00023274"/>
    </source>
</evidence>
<comment type="subunit">
    <text evidence="2 6">Part of the 50S ribosomal subunit.</text>
</comment>
<dbReference type="GO" id="GO:0006412">
    <property type="term" value="P:translation"/>
    <property type="evidence" value="ECO:0007669"/>
    <property type="project" value="UniProtKB-UniRule"/>
</dbReference>
<comment type="function">
    <text evidence="6">One of the primary rRNA binding proteins, this protein initially binds near the 5'-end of the 23S rRNA. It is important during the early stages of 50S assembly. It makes multiple contacts with different domains of the 23S rRNA in the assembled 50S subunit and ribosome.</text>
</comment>
<keyword evidence="9" id="KW-1185">Reference proteome</keyword>
<dbReference type="SUPFAM" id="SSF52166">
    <property type="entry name" value="Ribosomal protein L4"/>
    <property type="match status" value="1"/>
</dbReference>
<keyword evidence="6" id="KW-0694">RNA-binding</keyword>
<feature type="compositionally biased region" description="Basic residues" evidence="7">
    <location>
        <begin position="60"/>
        <end position="71"/>
    </location>
</feature>
<dbReference type="Pfam" id="PF00573">
    <property type="entry name" value="Ribosomal_L4"/>
    <property type="match status" value="1"/>
</dbReference>
<evidence type="ECO:0000256" key="1">
    <source>
        <dbReference type="ARBA" id="ARBA00010528"/>
    </source>
</evidence>
<dbReference type="InterPro" id="IPR023574">
    <property type="entry name" value="Ribosomal_uL4_dom_sf"/>
</dbReference>
<organism evidence="8 9">
    <name type="scientific">Desulfosporosinus acididurans</name>
    <dbReference type="NCBI Taxonomy" id="476652"/>
    <lineage>
        <taxon>Bacteria</taxon>
        <taxon>Bacillati</taxon>
        <taxon>Bacillota</taxon>
        <taxon>Clostridia</taxon>
        <taxon>Eubacteriales</taxon>
        <taxon>Desulfitobacteriaceae</taxon>
        <taxon>Desulfosporosinus</taxon>
    </lineage>
</organism>
<dbReference type="STRING" id="476652.DEAC_c07080"/>
<dbReference type="InterPro" id="IPR002136">
    <property type="entry name" value="Ribosomal_uL4"/>
</dbReference>
<feature type="region of interest" description="Disordered" evidence="7">
    <location>
        <begin position="56"/>
        <end position="80"/>
    </location>
</feature>
<evidence type="ECO:0000256" key="2">
    <source>
        <dbReference type="ARBA" id="ARBA00011838"/>
    </source>
</evidence>
<comment type="similarity">
    <text evidence="1 6">Belongs to the universal ribosomal protein uL4 family.</text>
</comment>
<dbReference type="PATRIC" id="fig|476652.3.peg.724"/>
<dbReference type="GO" id="GO:0019843">
    <property type="term" value="F:rRNA binding"/>
    <property type="evidence" value="ECO:0007669"/>
    <property type="project" value="UniProtKB-UniRule"/>
</dbReference>
<gene>
    <name evidence="6 8" type="primary">rplD</name>
    <name evidence="8" type="ORF">DEAC_c07080</name>
</gene>
<dbReference type="AlphaFoldDB" id="A0A0J1FVN4"/>